<feature type="region of interest" description="Disordered" evidence="1">
    <location>
        <begin position="1"/>
        <end position="35"/>
    </location>
</feature>
<protein>
    <recommendedName>
        <fullName evidence="4">Peptidase S1 domain-containing protein</fullName>
    </recommendedName>
</protein>
<dbReference type="EMBL" id="BLXT01000208">
    <property type="protein sequence ID" value="GFN75098.1"/>
    <property type="molecule type" value="Genomic_DNA"/>
</dbReference>
<organism evidence="2 3">
    <name type="scientific">Plakobranchus ocellatus</name>
    <dbReference type="NCBI Taxonomy" id="259542"/>
    <lineage>
        <taxon>Eukaryota</taxon>
        <taxon>Metazoa</taxon>
        <taxon>Spiralia</taxon>
        <taxon>Lophotrochozoa</taxon>
        <taxon>Mollusca</taxon>
        <taxon>Gastropoda</taxon>
        <taxon>Heterobranchia</taxon>
        <taxon>Euthyneura</taxon>
        <taxon>Panpulmonata</taxon>
        <taxon>Sacoglossa</taxon>
        <taxon>Placobranchoidea</taxon>
        <taxon>Plakobranchidae</taxon>
        <taxon>Plakobranchus</taxon>
    </lineage>
</organism>
<dbReference type="SUPFAM" id="SSF50494">
    <property type="entry name" value="Trypsin-like serine proteases"/>
    <property type="match status" value="1"/>
</dbReference>
<dbReference type="AlphaFoldDB" id="A0AAV3XZE2"/>
<dbReference type="Proteomes" id="UP000735302">
    <property type="component" value="Unassembled WGS sequence"/>
</dbReference>
<feature type="compositionally biased region" description="Basic residues" evidence="1">
    <location>
        <begin position="26"/>
        <end position="35"/>
    </location>
</feature>
<gene>
    <name evidence="2" type="ORF">PoB_000160400</name>
</gene>
<dbReference type="InterPro" id="IPR009003">
    <property type="entry name" value="Peptidase_S1_PA"/>
</dbReference>
<keyword evidence="3" id="KW-1185">Reference proteome</keyword>
<evidence type="ECO:0000313" key="2">
    <source>
        <dbReference type="EMBL" id="GFN75098.1"/>
    </source>
</evidence>
<name>A0AAV3XZE2_9GAST</name>
<comment type="caution">
    <text evidence="2">The sequence shown here is derived from an EMBL/GenBank/DDBJ whole genome shotgun (WGS) entry which is preliminary data.</text>
</comment>
<reference evidence="2 3" key="1">
    <citation type="journal article" date="2021" name="Elife">
        <title>Chloroplast acquisition without the gene transfer in kleptoplastic sea slugs, Plakobranchus ocellatus.</title>
        <authorList>
            <person name="Maeda T."/>
            <person name="Takahashi S."/>
            <person name="Yoshida T."/>
            <person name="Shimamura S."/>
            <person name="Takaki Y."/>
            <person name="Nagai Y."/>
            <person name="Toyoda A."/>
            <person name="Suzuki Y."/>
            <person name="Arimoto A."/>
            <person name="Ishii H."/>
            <person name="Satoh N."/>
            <person name="Nishiyama T."/>
            <person name="Hasebe M."/>
            <person name="Maruyama T."/>
            <person name="Minagawa J."/>
            <person name="Obokata J."/>
            <person name="Shigenobu S."/>
        </authorList>
    </citation>
    <scope>NUCLEOTIDE SEQUENCE [LARGE SCALE GENOMIC DNA]</scope>
</reference>
<evidence type="ECO:0000256" key="1">
    <source>
        <dbReference type="SAM" id="MobiDB-lite"/>
    </source>
</evidence>
<accession>A0AAV3XZE2</accession>
<evidence type="ECO:0008006" key="4">
    <source>
        <dbReference type="Google" id="ProtNLM"/>
    </source>
</evidence>
<evidence type="ECO:0000313" key="3">
    <source>
        <dbReference type="Proteomes" id="UP000735302"/>
    </source>
</evidence>
<sequence>MFSDNFVTENHEAELADDEAEGGRPLSKKPCKNHPGHPQFIPIKCFRETHLPPELRDDAGKTYNQILCQAKLTVKIRGGFISKDRPEGFPFFKDRGLFKSINGTGFITNVQYVFKEPVFNRWYWIKSSVMPDEKVWTISIVTAAHVVFDQAEVEACQVILDFDDEEAEREGRVVTLRGATLIEKSSEGDWCQFECFTEDRDLATKLTQTMPHYYLSGREHILRTIEVSDNPSNMIPMDSLKRFYLHETLYDIIHKRRPISKDKRALHGTGDRRDILSKLDHILIWWRNKMSSSTSRNKEDIAGHLWAKLDSFTTDELQTFQGLLYKDDQFSDSDCSVLVSHPHGCSKMVSIGTYGTLLFNYSSECLTYDTPTCPGSSGALVMCRCKGFFCTYIHYGKNGKKGFEPGINQSSQRFLSDRGLC</sequence>
<proteinExistence type="predicted"/>